<keyword evidence="2" id="KW-1185">Reference proteome</keyword>
<proteinExistence type="predicted"/>
<reference evidence="1" key="1">
    <citation type="submission" date="2023-07" db="EMBL/GenBank/DDBJ databases">
        <title>draft genome sequence of fig (Ficus carica).</title>
        <authorList>
            <person name="Takahashi T."/>
            <person name="Nishimura K."/>
        </authorList>
    </citation>
    <scope>NUCLEOTIDE SEQUENCE</scope>
</reference>
<sequence>MAPCFYKGRWGTYVYRTRGTLETTHGGMFAILKTLVNKMSGHWSINRVGTGQWDELALVNKKSWHWSYEICQCTGLVKLVRTGQ</sequence>
<name>A0AA88E0E7_FICCA</name>
<dbReference type="Proteomes" id="UP001187192">
    <property type="component" value="Unassembled WGS sequence"/>
</dbReference>
<accession>A0AA88E0E7</accession>
<comment type="caution">
    <text evidence="1">The sequence shown here is derived from an EMBL/GenBank/DDBJ whole genome shotgun (WGS) entry which is preliminary data.</text>
</comment>
<gene>
    <name evidence="1" type="ORF">TIFTF001_034419</name>
</gene>
<organism evidence="1 2">
    <name type="scientific">Ficus carica</name>
    <name type="common">Common fig</name>
    <dbReference type="NCBI Taxonomy" id="3494"/>
    <lineage>
        <taxon>Eukaryota</taxon>
        <taxon>Viridiplantae</taxon>
        <taxon>Streptophyta</taxon>
        <taxon>Embryophyta</taxon>
        <taxon>Tracheophyta</taxon>
        <taxon>Spermatophyta</taxon>
        <taxon>Magnoliopsida</taxon>
        <taxon>eudicotyledons</taxon>
        <taxon>Gunneridae</taxon>
        <taxon>Pentapetalae</taxon>
        <taxon>rosids</taxon>
        <taxon>fabids</taxon>
        <taxon>Rosales</taxon>
        <taxon>Moraceae</taxon>
        <taxon>Ficeae</taxon>
        <taxon>Ficus</taxon>
    </lineage>
</organism>
<evidence type="ECO:0000313" key="1">
    <source>
        <dbReference type="EMBL" id="GMN65355.1"/>
    </source>
</evidence>
<evidence type="ECO:0000313" key="2">
    <source>
        <dbReference type="Proteomes" id="UP001187192"/>
    </source>
</evidence>
<protein>
    <submittedName>
        <fullName evidence="1">Uncharacterized protein</fullName>
    </submittedName>
</protein>
<dbReference type="EMBL" id="BTGU01000227">
    <property type="protein sequence ID" value="GMN65355.1"/>
    <property type="molecule type" value="Genomic_DNA"/>
</dbReference>
<dbReference type="AlphaFoldDB" id="A0AA88E0E7"/>